<gene>
    <name evidence="2" type="ORF">C4532_15185</name>
</gene>
<evidence type="ECO:0000313" key="2">
    <source>
        <dbReference type="EMBL" id="RJP66960.1"/>
    </source>
</evidence>
<sequence length="303" mass="33900">MKKLLGLVLSLALICFASPVCALNQPLGINLGATNFLDGASPGPGWYLTEYIQMISADEINDDDGHTVPGLNDVNLDALISLTQVIYQSDKMFLGGNPGLDLIFPVGDIDVDFPLSSQDGFGDVYIGPFIQWGPHMLFGKPYFHRFEFQVIAPTGANDEDNALNIGSDVWSLNPYYVFTYFLTPKLTTSLRFHYLWTSENDNRDPMPDIQAGQAIHFNYAAAYAVTDSLRLGVAGYYLKQLEEDEFDGHSIDDTEEEVFAIGPGLVWHINPALTFMGAINWETEAENRPEGYRSTLRFIWKFW</sequence>
<dbReference type="InterPro" id="IPR025737">
    <property type="entry name" value="FApF"/>
</dbReference>
<name>A0A419ET36_9BACT</name>
<feature type="chain" id="PRO_5019199999" evidence="1">
    <location>
        <begin position="23"/>
        <end position="303"/>
    </location>
</feature>
<comment type="caution">
    <text evidence="2">The sequence shown here is derived from an EMBL/GenBank/DDBJ whole genome shotgun (WGS) entry which is preliminary data.</text>
</comment>
<evidence type="ECO:0000313" key="3">
    <source>
        <dbReference type="Proteomes" id="UP000285961"/>
    </source>
</evidence>
<dbReference type="Proteomes" id="UP000285961">
    <property type="component" value="Unassembled WGS sequence"/>
</dbReference>
<protein>
    <submittedName>
        <fullName evidence="2">Phenol degradation protein meta</fullName>
    </submittedName>
</protein>
<keyword evidence="1" id="KW-0732">Signal</keyword>
<organism evidence="2 3">
    <name type="scientific">Candidatus Abyssobacteria bacterium SURF_17</name>
    <dbReference type="NCBI Taxonomy" id="2093361"/>
    <lineage>
        <taxon>Bacteria</taxon>
        <taxon>Pseudomonadati</taxon>
        <taxon>Candidatus Hydrogenedentota</taxon>
        <taxon>Candidatus Abyssobacteria</taxon>
    </lineage>
</organism>
<evidence type="ECO:0000256" key="1">
    <source>
        <dbReference type="SAM" id="SignalP"/>
    </source>
</evidence>
<dbReference type="EMBL" id="QZKI01000110">
    <property type="protein sequence ID" value="RJP66960.1"/>
    <property type="molecule type" value="Genomic_DNA"/>
</dbReference>
<reference evidence="2 3" key="1">
    <citation type="journal article" date="2017" name="ISME J.">
        <title>Energy and carbon metabolisms in a deep terrestrial subsurface fluid microbial community.</title>
        <authorList>
            <person name="Momper L."/>
            <person name="Jungbluth S.P."/>
            <person name="Lee M.D."/>
            <person name="Amend J.P."/>
        </authorList>
    </citation>
    <scope>NUCLEOTIDE SEQUENCE [LARGE SCALE GENOMIC DNA]</scope>
    <source>
        <strain evidence="2">SURF_17</strain>
    </source>
</reference>
<dbReference type="Pfam" id="PF13557">
    <property type="entry name" value="Phenol_MetA_deg"/>
    <property type="match status" value="1"/>
</dbReference>
<accession>A0A419ET36</accession>
<dbReference type="AlphaFoldDB" id="A0A419ET36"/>
<proteinExistence type="predicted"/>
<feature type="signal peptide" evidence="1">
    <location>
        <begin position="1"/>
        <end position="22"/>
    </location>
</feature>